<feature type="transmembrane region" description="Helical" evidence="5">
    <location>
        <begin position="405"/>
        <end position="426"/>
    </location>
</feature>
<comment type="caution">
    <text evidence="6">The sequence shown here is derived from an EMBL/GenBank/DDBJ whole genome shotgun (WGS) entry which is preliminary data.</text>
</comment>
<feature type="transmembrane region" description="Helical" evidence="5">
    <location>
        <begin position="446"/>
        <end position="467"/>
    </location>
</feature>
<dbReference type="Gene3D" id="1.10.287.950">
    <property type="entry name" value="Methyl-accepting chemotaxis protein"/>
    <property type="match status" value="1"/>
</dbReference>
<dbReference type="Proteomes" id="UP001183619">
    <property type="component" value="Unassembled WGS sequence"/>
</dbReference>
<evidence type="ECO:0000256" key="5">
    <source>
        <dbReference type="SAM" id="Phobius"/>
    </source>
</evidence>
<keyword evidence="3 5" id="KW-1133">Transmembrane helix</keyword>
<dbReference type="InterPro" id="IPR051328">
    <property type="entry name" value="T7SS_ABC-Transporter"/>
</dbReference>
<evidence type="ECO:0000256" key="3">
    <source>
        <dbReference type="ARBA" id="ARBA00022989"/>
    </source>
</evidence>
<reference evidence="6 7" key="1">
    <citation type="submission" date="2023-07" db="EMBL/GenBank/DDBJ databases">
        <title>Sequencing the genomes of 1000 actinobacteria strains.</title>
        <authorList>
            <person name="Klenk H.-P."/>
        </authorList>
    </citation>
    <scope>NUCLEOTIDE SEQUENCE [LARGE SCALE GENOMIC DNA]</scope>
    <source>
        <strain evidence="6 7">DSM 44508</strain>
    </source>
</reference>
<dbReference type="InterPro" id="IPR017500">
    <property type="entry name" value="Phage_infect_YhgE_N"/>
</dbReference>
<feature type="transmembrane region" description="Helical" evidence="5">
    <location>
        <begin position="560"/>
        <end position="581"/>
    </location>
</feature>
<feature type="transmembrane region" description="Helical" evidence="5">
    <location>
        <begin position="473"/>
        <end position="490"/>
    </location>
</feature>
<keyword evidence="2 5" id="KW-0812">Transmembrane</keyword>
<protein>
    <submittedName>
        <fullName evidence="6">Membrane protein</fullName>
    </submittedName>
</protein>
<name>A0ABU2BAY3_9CORY</name>
<dbReference type="EMBL" id="JAVDYF010000001">
    <property type="protein sequence ID" value="MDR7354529.1"/>
    <property type="molecule type" value="Genomic_DNA"/>
</dbReference>
<evidence type="ECO:0000313" key="6">
    <source>
        <dbReference type="EMBL" id="MDR7354529.1"/>
    </source>
</evidence>
<dbReference type="NCBIfam" id="TIGR03061">
    <property type="entry name" value="pip_yhgE_Nterm"/>
    <property type="match status" value="1"/>
</dbReference>
<comment type="subcellular location">
    <subcellularLocation>
        <location evidence="1">Membrane</location>
        <topology evidence="1">Multi-pass membrane protein</topology>
    </subcellularLocation>
</comment>
<sequence>MIVSVVYMWAMWDPGKSLRSVNLALVNNDAGVMRDGKVERHADKVVEGLLSRDYLSFKEVDAATAQAGLDKGDFLFTVTLPETFSENLTSVLSEKPTTPEVIISYNDFNGTNGSVLTGGLVPRLQQAVSSSISETYATKIIDGMNNLGGGISRAADGSLKLADGAGRLKDGLAQANSGATQLSEGTAKLSSGTQQLADGAARLAQGTARLGDGAAQIDEGVGKLTDTLIPVLTTAQNAAPQLQGIADGLRAAGLVTEANRIADLANKFDASNPNNQVEQLKKLKNGTATMRHMLSDPNSEYYGGVLKLKDGIERANEGAGKLNDGAGKLSAGTQKLHDGSVTIKDGLDQLHEKLAAGAAKAPNAADVGASAKQVAVPIAYKENNANPVQTIIDIKDPTEKQLSSGASMLIIMVFGFLLMAMIAILVPHVFGTDRRTAFVGPTLKSFAGLVVTGSIIVSVLAASAHVADWAPKSWPAIALAFAVMVSAASACNQMLRALFGRFTGGIAILALFSFGLFSFGGVWPLATVPKPFQLIHPFSPMSYAREAFVSATRGDLGSSYVGAVIVLALFTVIPLAITLMVRNARVKKIRQLSGALA</sequence>
<proteinExistence type="predicted"/>
<dbReference type="PANTHER" id="PTHR43077:SF10">
    <property type="entry name" value="TRANSPORT PERMEASE PROTEIN"/>
    <property type="match status" value="1"/>
</dbReference>
<dbReference type="InterPro" id="IPR023908">
    <property type="entry name" value="xxxLxxG_rpt"/>
</dbReference>
<evidence type="ECO:0000256" key="1">
    <source>
        <dbReference type="ARBA" id="ARBA00004141"/>
    </source>
</evidence>
<gene>
    <name evidence="6" type="ORF">J2S37_001067</name>
</gene>
<organism evidence="6 7">
    <name type="scientific">Corynebacterium felinum</name>
    <dbReference type="NCBI Taxonomy" id="131318"/>
    <lineage>
        <taxon>Bacteria</taxon>
        <taxon>Bacillati</taxon>
        <taxon>Actinomycetota</taxon>
        <taxon>Actinomycetes</taxon>
        <taxon>Mycobacteriales</taxon>
        <taxon>Corynebacteriaceae</taxon>
        <taxon>Corynebacterium</taxon>
    </lineage>
</organism>
<evidence type="ECO:0000256" key="4">
    <source>
        <dbReference type="ARBA" id="ARBA00023136"/>
    </source>
</evidence>
<keyword evidence="4 5" id="KW-0472">Membrane</keyword>
<dbReference type="PANTHER" id="PTHR43077">
    <property type="entry name" value="TRANSPORT PERMEASE YVFS-RELATED"/>
    <property type="match status" value="1"/>
</dbReference>
<keyword evidence="7" id="KW-1185">Reference proteome</keyword>
<accession>A0ABU2BAY3</accession>
<evidence type="ECO:0000256" key="2">
    <source>
        <dbReference type="ARBA" id="ARBA00022692"/>
    </source>
</evidence>
<feature type="transmembrane region" description="Helical" evidence="5">
    <location>
        <begin position="502"/>
        <end position="526"/>
    </location>
</feature>
<dbReference type="NCBIfam" id="TIGR03057">
    <property type="entry name" value="xxxLxxG_by_4"/>
    <property type="match status" value="3"/>
</dbReference>
<evidence type="ECO:0000313" key="7">
    <source>
        <dbReference type="Proteomes" id="UP001183619"/>
    </source>
</evidence>